<evidence type="ECO:0000256" key="2">
    <source>
        <dbReference type="ARBA" id="ARBA00004496"/>
    </source>
</evidence>
<feature type="compositionally biased region" description="Acidic residues" evidence="5">
    <location>
        <begin position="1"/>
        <end position="18"/>
    </location>
</feature>
<feature type="domain" description="PCI" evidence="6">
    <location>
        <begin position="243"/>
        <end position="412"/>
    </location>
</feature>
<reference evidence="7" key="1">
    <citation type="submission" date="2020-09" db="EMBL/GenBank/DDBJ databases">
        <authorList>
            <person name="Kikuchi T."/>
        </authorList>
    </citation>
    <scope>NUCLEOTIDE SEQUENCE</scope>
    <source>
        <strain evidence="7">SH1</strain>
    </source>
</reference>
<dbReference type="SUPFAM" id="SSF46785">
    <property type="entry name" value="Winged helix' DNA-binding domain"/>
    <property type="match status" value="1"/>
</dbReference>
<keyword evidence="4" id="KW-0539">Nucleus</keyword>
<organism evidence="7 8">
    <name type="scientific">Bursaphelenchus okinawaensis</name>
    <dbReference type="NCBI Taxonomy" id="465554"/>
    <lineage>
        <taxon>Eukaryota</taxon>
        <taxon>Metazoa</taxon>
        <taxon>Ecdysozoa</taxon>
        <taxon>Nematoda</taxon>
        <taxon>Chromadorea</taxon>
        <taxon>Rhabditida</taxon>
        <taxon>Tylenchina</taxon>
        <taxon>Tylenchomorpha</taxon>
        <taxon>Aphelenchoidea</taxon>
        <taxon>Aphelenchoididae</taxon>
        <taxon>Bursaphelenchus</taxon>
    </lineage>
</organism>
<gene>
    <name evidence="7" type="ORF">BOKJ2_LOCUS476</name>
</gene>
<keyword evidence="8" id="KW-1185">Reference proteome</keyword>
<dbReference type="GO" id="GO:0005737">
    <property type="term" value="C:cytoplasm"/>
    <property type="evidence" value="ECO:0007669"/>
    <property type="project" value="UniProtKB-SubCell"/>
</dbReference>
<dbReference type="Proteomes" id="UP000614601">
    <property type="component" value="Unassembled WGS sequence"/>
</dbReference>
<feature type="region of interest" description="Disordered" evidence="5">
    <location>
        <begin position="1"/>
        <end position="21"/>
    </location>
</feature>
<dbReference type="Gene3D" id="1.25.40.570">
    <property type="match status" value="1"/>
</dbReference>
<evidence type="ECO:0000256" key="5">
    <source>
        <dbReference type="SAM" id="MobiDB-lite"/>
    </source>
</evidence>
<evidence type="ECO:0000256" key="4">
    <source>
        <dbReference type="ARBA" id="ARBA00023242"/>
    </source>
</evidence>
<dbReference type="SUPFAM" id="SSF48452">
    <property type="entry name" value="TPR-like"/>
    <property type="match status" value="1"/>
</dbReference>
<dbReference type="InterPro" id="IPR000717">
    <property type="entry name" value="PCI_dom"/>
</dbReference>
<dbReference type="InterPro" id="IPR011990">
    <property type="entry name" value="TPR-like_helical_dom_sf"/>
</dbReference>
<protein>
    <recommendedName>
        <fullName evidence="6">PCI domain-containing protein</fullName>
    </recommendedName>
</protein>
<dbReference type="PROSITE" id="PS50250">
    <property type="entry name" value="PCI"/>
    <property type="match status" value="1"/>
</dbReference>
<dbReference type="SMART" id="SM00088">
    <property type="entry name" value="PINT"/>
    <property type="match status" value="1"/>
</dbReference>
<evidence type="ECO:0000259" key="6">
    <source>
        <dbReference type="PROSITE" id="PS50250"/>
    </source>
</evidence>
<dbReference type="GO" id="GO:0005634">
    <property type="term" value="C:nucleus"/>
    <property type="evidence" value="ECO:0007669"/>
    <property type="project" value="UniProtKB-SubCell"/>
</dbReference>
<evidence type="ECO:0000313" key="7">
    <source>
        <dbReference type="EMBL" id="CAD5205792.1"/>
    </source>
</evidence>
<dbReference type="InterPro" id="IPR050871">
    <property type="entry name" value="26S_Proteasome/COP9_Components"/>
</dbReference>
<keyword evidence="3" id="KW-0963">Cytoplasm</keyword>
<comment type="caution">
    <text evidence="7">The sequence shown here is derived from an EMBL/GenBank/DDBJ whole genome shotgun (WGS) entry which is preliminary data.</text>
</comment>
<comment type="subcellular location">
    <subcellularLocation>
        <location evidence="2">Cytoplasm</location>
    </subcellularLocation>
    <subcellularLocation>
        <location evidence="1">Nucleus</location>
    </subcellularLocation>
</comment>
<dbReference type="InterPro" id="IPR036390">
    <property type="entry name" value="WH_DNA-bd_sf"/>
</dbReference>
<dbReference type="AlphaFoldDB" id="A0A811JQW6"/>
<name>A0A811JQW6_9BILA</name>
<dbReference type="Proteomes" id="UP000783686">
    <property type="component" value="Unassembled WGS sequence"/>
</dbReference>
<dbReference type="Pfam" id="PF01399">
    <property type="entry name" value="PCI"/>
    <property type="match status" value="1"/>
</dbReference>
<evidence type="ECO:0000256" key="1">
    <source>
        <dbReference type="ARBA" id="ARBA00004123"/>
    </source>
</evidence>
<dbReference type="PANTHER" id="PTHR10678">
    <property type="entry name" value="26S PROTEASOME NON-ATPASE REGULATORY SUBUNIT 11/COP9 SIGNALOSOME COMPLEX SUBUNIT 2"/>
    <property type="match status" value="1"/>
</dbReference>
<dbReference type="FunFam" id="1.25.40.570:FF:000006">
    <property type="entry name" value="COP9 signalosome complex subunit 2"/>
    <property type="match status" value="1"/>
</dbReference>
<dbReference type="SMART" id="SM00753">
    <property type="entry name" value="PAM"/>
    <property type="match status" value="1"/>
</dbReference>
<evidence type="ECO:0000256" key="3">
    <source>
        <dbReference type="ARBA" id="ARBA00022490"/>
    </source>
</evidence>
<evidence type="ECO:0000313" key="8">
    <source>
        <dbReference type="Proteomes" id="UP000614601"/>
    </source>
</evidence>
<dbReference type="EMBL" id="CAJFCW020000001">
    <property type="protein sequence ID" value="CAG9079251.1"/>
    <property type="molecule type" value="Genomic_DNA"/>
</dbReference>
<dbReference type="OrthoDB" id="194139at2759"/>
<accession>A0A811JQW6</accession>
<dbReference type="EMBL" id="CAJFDH010000001">
    <property type="protein sequence ID" value="CAD5205792.1"/>
    <property type="molecule type" value="Genomic_DNA"/>
</dbReference>
<sequence>MDMDDEDYGLEYSDDSGSEPDVALENQYYAAKSLKSDGDYETALDTFREVVQLENDKGEKGDWGFKALKQMIKLTFKMERYDAMLKHYAKLLTYIKSAVTKNYAEKSINGILDYVSTSKKADLLQNFYQITLDALKDAKNDRLWFKTKIKLGKLYFDQKDYEKLESVLKQLRQSCKTEDGEEDQKKGTQLLEIYALEIQMYTEQKNNKALNHLYEQAVHVKSAIPHPLIMGTVRECGGKMHLRNGEYSKANTDFFEAFKNYDESGSPRRIVCLKYVVLANMLMKSDINPFDSQETKSFKNEPEIVVMTQLVSAYQDNNIELFEKIIEDNRESVMSDPFIREHIEELLSNVRSQVLLALVRPYKTVKLSYLSQQLRVTETEIIRLLVELIQEKKINRKLDYFRGVLCTIPDEFDGISTARYDALSSMHNQLETLRRSIIDKVQ</sequence>
<proteinExistence type="predicted"/>